<dbReference type="Pfam" id="PF00069">
    <property type="entry name" value="Pkinase"/>
    <property type="match status" value="1"/>
</dbReference>
<comment type="similarity">
    <text evidence="6">Belongs to the protein kinase superfamily.</text>
</comment>
<dbReference type="InterPro" id="IPR008271">
    <property type="entry name" value="Ser/Thr_kinase_AS"/>
</dbReference>
<dbReference type="EMBL" id="JABCRI010000003">
    <property type="protein sequence ID" value="KAF8409295.1"/>
    <property type="molecule type" value="Genomic_DNA"/>
</dbReference>
<dbReference type="SUPFAM" id="SSF56112">
    <property type="entry name" value="Protein kinase-like (PK-like)"/>
    <property type="match status" value="1"/>
</dbReference>
<dbReference type="Gene3D" id="3.30.200.20">
    <property type="entry name" value="Phosphorylase Kinase, domain 1"/>
    <property type="match status" value="1"/>
</dbReference>
<reference evidence="8 9" key="1">
    <citation type="submission" date="2020-04" db="EMBL/GenBank/DDBJ databases">
        <title>Plant Genome Project.</title>
        <authorList>
            <person name="Zhang R.-G."/>
        </authorList>
    </citation>
    <scope>NUCLEOTIDE SEQUENCE [LARGE SCALE GENOMIC DNA]</scope>
    <source>
        <strain evidence="8">YNK0</strain>
        <tissue evidence="8">Leaf</tissue>
    </source>
</reference>
<dbReference type="Gene3D" id="1.10.510.10">
    <property type="entry name" value="Transferase(Phosphotransferase) domain 1"/>
    <property type="match status" value="1"/>
</dbReference>
<dbReference type="InterPro" id="IPR052059">
    <property type="entry name" value="CR_Ser/Thr_kinase"/>
</dbReference>
<dbReference type="PROSITE" id="PS50011">
    <property type="entry name" value="PROTEIN_KINASE_DOM"/>
    <property type="match status" value="1"/>
</dbReference>
<dbReference type="FunFam" id="3.30.200.20:FF:000225">
    <property type="entry name" value="cold-responsive protein kinase 1"/>
    <property type="match status" value="1"/>
</dbReference>
<dbReference type="GO" id="GO:0004674">
    <property type="term" value="F:protein serine/threonine kinase activity"/>
    <property type="evidence" value="ECO:0007669"/>
    <property type="project" value="UniProtKB-KW"/>
</dbReference>
<dbReference type="PANTHER" id="PTHR47973">
    <property type="entry name" value="CYSTEINE-RICH RECEPTOR-LIKE PROTEIN KINASE 3"/>
    <property type="match status" value="1"/>
</dbReference>
<protein>
    <recommendedName>
        <fullName evidence="7">Protein kinase domain-containing protein</fullName>
    </recommendedName>
</protein>
<accession>A0A834ZKX1</accession>
<keyword evidence="3" id="KW-0418">Kinase</keyword>
<keyword evidence="1" id="KW-0808">Transferase</keyword>
<comment type="caution">
    <text evidence="8">The sequence shown here is derived from an EMBL/GenBank/DDBJ whole genome shotgun (WGS) entry which is preliminary data.</text>
</comment>
<evidence type="ECO:0000259" key="7">
    <source>
        <dbReference type="PROSITE" id="PS50011"/>
    </source>
</evidence>
<dbReference type="Proteomes" id="UP000655225">
    <property type="component" value="Unassembled WGS sequence"/>
</dbReference>
<evidence type="ECO:0000256" key="1">
    <source>
        <dbReference type="ARBA" id="ARBA00022679"/>
    </source>
</evidence>
<evidence type="ECO:0000256" key="5">
    <source>
        <dbReference type="PROSITE-ProRule" id="PRU10141"/>
    </source>
</evidence>
<dbReference type="PROSITE" id="PS00108">
    <property type="entry name" value="PROTEIN_KINASE_ST"/>
    <property type="match status" value="1"/>
</dbReference>
<evidence type="ECO:0000313" key="8">
    <source>
        <dbReference type="EMBL" id="KAF8409295.1"/>
    </source>
</evidence>
<evidence type="ECO:0000313" key="9">
    <source>
        <dbReference type="Proteomes" id="UP000655225"/>
    </source>
</evidence>
<dbReference type="OrthoDB" id="4062651at2759"/>
<dbReference type="SMART" id="SM00220">
    <property type="entry name" value="S_TKc"/>
    <property type="match status" value="1"/>
</dbReference>
<feature type="binding site" evidence="5">
    <location>
        <position position="167"/>
    </location>
    <ligand>
        <name>ATP</name>
        <dbReference type="ChEBI" id="CHEBI:30616"/>
    </ligand>
</feature>
<name>A0A834ZKX1_TETSI</name>
<sequence>MTRDRFSSLVLEGEREEHEAKQRFPRFRYHQSVLLNLILGLHDLDNSSILLISRFFEAGDQDWSVKFSDCTDNLFEKCNPTIQRIAVLYHTVMSCSCFGASVLERKKDPVHAHRDIDGPLTKNIKTFSYNQLRSATNNFHSSNKIGRGGFGIVYKGILKNGIQVAVKALSAESKQGVREFLTEIEIISNVRHPNLVELIGYCVQGTNRILVYEYVENNSLNHILLGPWSKNIKLDWGRRSAICMGTARGLAFLHEELDPPIVHRDIKASNILLDNDFVPKIGDFGLAKLFPENITHISTRVAGTTRLAIPVEFSKLDIPEASCGYLAPEYVLGGQLTKKADVYSFGVLILEIVSGRSSVKATWGGMEKLLLEWTWQLYEEGKLLELVDTELEEYPEEEVLRYIRVALFCTQAAASRRPSMIQVVDMLSRHIQLNEKQLTPPGFYEDSAGLSGTSQSNKKWSNDNSTSQVYSLFPVTITQVIPR</sequence>
<dbReference type="InterPro" id="IPR017441">
    <property type="entry name" value="Protein_kinase_ATP_BS"/>
</dbReference>
<keyword evidence="9" id="KW-1185">Reference proteome</keyword>
<evidence type="ECO:0000256" key="3">
    <source>
        <dbReference type="ARBA" id="ARBA00022777"/>
    </source>
</evidence>
<dbReference type="CDD" id="cd14066">
    <property type="entry name" value="STKc_IRAK"/>
    <property type="match status" value="1"/>
</dbReference>
<keyword evidence="6" id="KW-0723">Serine/threonine-protein kinase</keyword>
<dbReference type="InterPro" id="IPR000719">
    <property type="entry name" value="Prot_kinase_dom"/>
</dbReference>
<feature type="domain" description="Protein kinase" evidence="7">
    <location>
        <begin position="139"/>
        <end position="433"/>
    </location>
</feature>
<dbReference type="InterPro" id="IPR011009">
    <property type="entry name" value="Kinase-like_dom_sf"/>
</dbReference>
<dbReference type="PROSITE" id="PS00107">
    <property type="entry name" value="PROTEIN_KINASE_ATP"/>
    <property type="match status" value="1"/>
</dbReference>
<dbReference type="FunFam" id="1.10.510.10:FF:000384">
    <property type="entry name" value="G-type lectin S-receptor-like serine/threonine-protein kinase"/>
    <property type="match status" value="1"/>
</dbReference>
<proteinExistence type="inferred from homology"/>
<dbReference type="OMA" id="PNNITHI"/>
<keyword evidence="2 5" id="KW-0547">Nucleotide-binding</keyword>
<organism evidence="8 9">
    <name type="scientific">Tetracentron sinense</name>
    <name type="common">Spur-leaf</name>
    <dbReference type="NCBI Taxonomy" id="13715"/>
    <lineage>
        <taxon>Eukaryota</taxon>
        <taxon>Viridiplantae</taxon>
        <taxon>Streptophyta</taxon>
        <taxon>Embryophyta</taxon>
        <taxon>Tracheophyta</taxon>
        <taxon>Spermatophyta</taxon>
        <taxon>Magnoliopsida</taxon>
        <taxon>Trochodendrales</taxon>
        <taxon>Trochodendraceae</taxon>
        <taxon>Tetracentron</taxon>
    </lineage>
</organism>
<dbReference type="AlphaFoldDB" id="A0A834ZKX1"/>
<gene>
    <name evidence="8" type="ORF">HHK36_005369</name>
</gene>
<keyword evidence="4 5" id="KW-0067">ATP-binding</keyword>
<evidence type="ECO:0000256" key="6">
    <source>
        <dbReference type="RuleBase" id="RU000304"/>
    </source>
</evidence>
<evidence type="ECO:0000256" key="2">
    <source>
        <dbReference type="ARBA" id="ARBA00022741"/>
    </source>
</evidence>
<evidence type="ECO:0000256" key="4">
    <source>
        <dbReference type="ARBA" id="ARBA00022840"/>
    </source>
</evidence>
<dbReference type="GO" id="GO:0005524">
    <property type="term" value="F:ATP binding"/>
    <property type="evidence" value="ECO:0007669"/>
    <property type="project" value="UniProtKB-UniRule"/>
</dbReference>